<feature type="domain" description="Aldehyde dehydrogenase" evidence="8">
    <location>
        <begin position="151"/>
        <end position="308"/>
    </location>
</feature>
<evidence type="ECO:0000256" key="3">
    <source>
        <dbReference type="ARBA" id="ARBA00022603"/>
    </source>
</evidence>
<keyword evidence="5" id="KW-0560">Oxidoreductase</keyword>
<protein>
    <recommendedName>
        <fullName evidence="2">methylmalonate-semialdehyde dehydrogenase (CoA acylating)</fullName>
        <ecNumber evidence="2">1.2.1.27</ecNumber>
    </recommendedName>
</protein>
<dbReference type="FunFam" id="3.40.1280.10:FF:000027">
    <property type="entry name" value="Putative tRNA/rRNA methyltransferase YsgA"/>
    <property type="match status" value="1"/>
</dbReference>
<evidence type="ECO:0000256" key="5">
    <source>
        <dbReference type="ARBA" id="ARBA00023002"/>
    </source>
</evidence>
<feature type="region of interest" description="Disordered" evidence="7">
    <location>
        <begin position="898"/>
        <end position="917"/>
    </location>
</feature>
<evidence type="ECO:0000256" key="7">
    <source>
        <dbReference type="SAM" id="MobiDB-lite"/>
    </source>
</evidence>
<proteinExistence type="inferred from homology"/>
<dbReference type="GO" id="GO:0005739">
    <property type="term" value="C:mitochondrion"/>
    <property type="evidence" value="ECO:0007669"/>
    <property type="project" value="TreeGrafter"/>
</dbReference>
<keyword evidence="6" id="KW-0520">NAD</keyword>
<evidence type="ECO:0000259" key="9">
    <source>
        <dbReference type="Pfam" id="PF00588"/>
    </source>
</evidence>
<dbReference type="Pfam" id="PF00588">
    <property type="entry name" value="SpoU_methylase"/>
    <property type="match status" value="1"/>
</dbReference>
<keyword evidence="11" id="KW-1185">Reference proteome</keyword>
<dbReference type="InterPro" id="IPR016160">
    <property type="entry name" value="Ald_DH_CS_CYS"/>
</dbReference>
<keyword evidence="4" id="KW-0808">Transferase</keyword>
<evidence type="ECO:0000313" key="11">
    <source>
        <dbReference type="Proteomes" id="UP000657918"/>
    </source>
</evidence>
<dbReference type="InterPro" id="IPR029028">
    <property type="entry name" value="Alpha/beta_knot_MTases"/>
</dbReference>
<dbReference type="GO" id="GO:0003723">
    <property type="term" value="F:RNA binding"/>
    <property type="evidence" value="ECO:0007669"/>
    <property type="project" value="InterPro"/>
</dbReference>
<dbReference type="EMBL" id="JADGMS010000005">
    <property type="protein sequence ID" value="KAF9682440.1"/>
    <property type="molecule type" value="Genomic_DNA"/>
</dbReference>
<dbReference type="InterPro" id="IPR015590">
    <property type="entry name" value="Aldehyde_DH_dom"/>
</dbReference>
<evidence type="ECO:0000256" key="1">
    <source>
        <dbReference type="ARBA" id="ARBA00009986"/>
    </source>
</evidence>
<keyword evidence="3" id="KW-0489">Methyltransferase</keyword>
<dbReference type="CDD" id="cd18095">
    <property type="entry name" value="SpoU-like_rRNA-MTase"/>
    <property type="match status" value="1"/>
</dbReference>
<comment type="similarity">
    <text evidence="1">Belongs to the aldehyde dehydrogenase family.</text>
</comment>
<feature type="domain" description="tRNA/rRNA methyltransferase SpoU type" evidence="9">
    <location>
        <begin position="1029"/>
        <end position="1172"/>
    </location>
</feature>
<dbReference type="InterPro" id="IPR016163">
    <property type="entry name" value="Ald_DH_C"/>
</dbReference>
<reference evidence="10 11" key="1">
    <citation type="submission" date="2020-10" db="EMBL/GenBank/DDBJ databases">
        <title>Plant Genome Project.</title>
        <authorList>
            <person name="Zhang R.-G."/>
        </authorList>
    </citation>
    <scope>NUCLEOTIDE SEQUENCE [LARGE SCALE GENOMIC DNA]</scope>
    <source>
        <strain evidence="10">FAFU-HL-1</strain>
        <tissue evidence="10">Leaf</tissue>
    </source>
</reference>
<evidence type="ECO:0000313" key="10">
    <source>
        <dbReference type="EMBL" id="KAF9682440.1"/>
    </source>
</evidence>
<feature type="domain" description="Aldehyde dehydrogenase" evidence="8">
    <location>
        <begin position="469"/>
        <end position="538"/>
    </location>
</feature>
<evidence type="ECO:0000259" key="8">
    <source>
        <dbReference type="Pfam" id="PF00171"/>
    </source>
</evidence>
<dbReference type="AlphaFoldDB" id="A0A835K3J7"/>
<dbReference type="Gene3D" id="3.40.309.10">
    <property type="entry name" value="Aldehyde Dehydrogenase, Chain A, domain 2"/>
    <property type="match status" value="2"/>
</dbReference>
<dbReference type="Proteomes" id="UP000657918">
    <property type="component" value="Unassembled WGS sequence"/>
</dbReference>
<dbReference type="GO" id="GO:0006574">
    <property type="term" value="P:L-valine catabolic process"/>
    <property type="evidence" value="ECO:0007669"/>
    <property type="project" value="TreeGrafter"/>
</dbReference>
<dbReference type="GO" id="GO:0006210">
    <property type="term" value="P:thymine catabolic process"/>
    <property type="evidence" value="ECO:0007669"/>
    <property type="project" value="TreeGrafter"/>
</dbReference>
<dbReference type="Gene3D" id="3.40.605.10">
    <property type="entry name" value="Aldehyde Dehydrogenase, Chain A, domain 1"/>
    <property type="match status" value="2"/>
</dbReference>
<name>A0A835K3J7_9ROSI</name>
<dbReference type="InterPro" id="IPR001537">
    <property type="entry name" value="SpoU_MeTrfase"/>
</dbReference>
<dbReference type="InterPro" id="IPR016162">
    <property type="entry name" value="Ald_DH_N"/>
</dbReference>
<dbReference type="GO" id="GO:0008173">
    <property type="term" value="F:RNA methyltransferase activity"/>
    <property type="evidence" value="ECO:0007669"/>
    <property type="project" value="InterPro"/>
</dbReference>
<dbReference type="SUPFAM" id="SSF75217">
    <property type="entry name" value="alpha/beta knot"/>
    <property type="match status" value="1"/>
</dbReference>
<feature type="domain" description="Aldehyde dehydrogenase" evidence="8">
    <location>
        <begin position="371"/>
        <end position="458"/>
    </location>
</feature>
<organism evidence="10 11">
    <name type="scientific">Salix dunnii</name>
    <dbReference type="NCBI Taxonomy" id="1413687"/>
    <lineage>
        <taxon>Eukaryota</taxon>
        <taxon>Viridiplantae</taxon>
        <taxon>Streptophyta</taxon>
        <taxon>Embryophyta</taxon>
        <taxon>Tracheophyta</taxon>
        <taxon>Spermatophyta</taxon>
        <taxon>Magnoliopsida</taxon>
        <taxon>eudicotyledons</taxon>
        <taxon>Gunneridae</taxon>
        <taxon>Pentapetalae</taxon>
        <taxon>rosids</taxon>
        <taxon>fabids</taxon>
        <taxon>Malpighiales</taxon>
        <taxon>Salicaceae</taxon>
        <taxon>Saliceae</taxon>
        <taxon>Salix</taxon>
    </lineage>
</organism>
<dbReference type="InterPro" id="IPR029026">
    <property type="entry name" value="tRNA_m1G_MTases_N"/>
</dbReference>
<dbReference type="EC" id="1.2.1.27" evidence="2"/>
<accession>A0A835K3J7</accession>
<dbReference type="PANTHER" id="PTHR43866">
    <property type="entry name" value="MALONATE-SEMIALDEHYDE DEHYDROGENASE"/>
    <property type="match status" value="1"/>
</dbReference>
<gene>
    <name evidence="10" type="ORF">SADUNF_Sadunf05G0109100</name>
</gene>
<dbReference type="InterPro" id="IPR010061">
    <property type="entry name" value="MeMal-semiAld_DH"/>
</dbReference>
<dbReference type="Pfam" id="PF00171">
    <property type="entry name" value="Aldedh"/>
    <property type="match status" value="3"/>
</dbReference>
<dbReference type="PROSITE" id="PS00070">
    <property type="entry name" value="ALDEHYDE_DEHYDR_CYS"/>
    <property type="match status" value="1"/>
</dbReference>
<evidence type="ECO:0000256" key="6">
    <source>
        <dbReference type="ARBA" id="ARBA00023027"/>
    </source>
</evidence>
<dbReference type="PANTHER" id="PTHR43866:SF1">
    <property type="entry name" value="METHYLMALONATE-SEMIALDEHYDE DEHYDROGENASE (COA ACYLATING)"/>
    <property type="match status" value="1"/>
</dbReference>
<dbReference type="SUPFAM" id="SSF53720">
    <property type="entry name" value="ALDH-like"/>
    <property type="match status" value="2"/>
</dbReference>
<dbReference type="InterPro" id="IPR016161">
    <property type="entry name" value="Ald_DH/histidinol_DH"/>
</dbReference>
<dbReference type="GO" id="GO:0004491">
    <property type="term" value="F:methylmalonate-semialdehyde dehydrogenase (acylating, NAD) activity"/>
    <property type="evidence" value="ECO:0007669"/>
    <property type="project" value="UniProtKB-EC"/>
</dbReference>
<evidence type="ECO:0000256" key="2">
    <source>
        <dbReference type="ARBA" id="ARBA00013048"/>
    </source>
</evidence>
<sequence>MGSIRCFLQNLEFFKIADLIKYVSDFGANQGYVVTIKKSRRDKRVIHGCDRGGIYCNRASLQVLKALKQSNPELQSTPRHLYNLKAKICQGGLSDRSLKLWRADKSVRTKVPNLIGGKFEVSQGCTIIDVLNPATQEVVSPLPLTTYEVFKDTDKLATSVTSEQGKTLKGARGDVLCGLGKYSESSHIVVEHACAMATMQMGEFVPNASNGIDTYCIREPLGVCAGICPFNFPAMIPMWMFSIAVTCGNIFVLKPCEKNPGLGICFIEQLLVLRLVGLLVMRNWQASDDIVDYICVDADVKVISFIGSDLMCFQSDCRLIFPFILTYCDVLKLATSSQILTLTFCAWSLFTTCNLFSKAGLHIYARAAASGKRVQEKAFGMKRRATDYNMNRSRKNHAIIMPDASIDDTLNALVAAGFSAAGQRCMALSTAVFVGDMLAKKSLKKMEYFVKKLSAEKDRNDFGSCPGEQELVEHAKALKVNAGTDPSADLGSLISKEVKDHIYRLVQSGIDSGARLLLDGRNNVFLLYACVYAVATNNTSMFRFLGLQRSQFRLYSSFIHLQWHENGASIFTISGVTARKFQNDVDAVLAGINVSVPVPVPLPCSSFQEAKVSFTGNLNFCGKTALPPERDSLGKILSPAISLAPERDPPKHRELLCENLPKSGGSSVPSITNKDLRNQEASLVFPPTAEKDLQEKIPPAIPHASEIKLSNQEISLTTCQTSEGMYIPAPSQWNETPTLTSQRIYFPTFQRRNDAAPYLKRIDAAMDLTSECVYMATPRQNDNMGPALLKDSSLTPTSHTTDTDVHPASERLHDITTSQLSDSMVLSFRRNNHMFPTERRYTSAAAHHIDLTSQRPDVVSCLSSERVYSSATSQRTDSMLPASQRADAMPATTKTRHMPPVVQRNNGPQKTSEREIYRSQESLQKRTVELEYLLLLDKTEVSQVLDDKSSARVVRVSSVVMKKLSQLQSTESVDAIALMKFPTTYFVVDNHQDCSRKWFPSPHRILVLDGIQFVECHGCLHSLPAHECYSLQDPGNLGTLLRSALAFRWGGVFLLPGCCDPFNSKALRASRGASFQIPIVSGSWYHLEALKDEYQMKMFAGHPDCNDKSRSVSHLSQGLADCFARVPLCLVLGSEGHGLSEKAQRECELLSIPMAGEFESLNVAVAGGIFLYMLQPKSQKIV</sequence>
<evidence type="ECO:0000256" key="4">
    <source>
        <dbReference type="ARBA" id="ARBA00022679"/>
    </source>
</evidence>
<dbReference type="OrthoDB" id="310895at2759"/>
<dbReference type="GO" id="GO:0032259">
    <property type="term" value="P:methylation"/>
    <property type="evidence" value="ECO:0007669"/>
    <property type="project" value="UniProtKB-KW"/>
</dbReference>
<comment type="caution">
    <text evidence="10">The sequence shown here is derived from an EMBL/GenBank/DDBJ whole genome shotgun (WGS) entry which is preliminary data.</text>
</comment>
<dbReference type="Gene3D" id="3.40.1280.10">
    <property type="match status" value="1"/>
</dbReference>
<dbReference type="GO" id="GO:0006396">
    <property type="term" value="P:RNA processing"/>
    <property type="evidence" value="ECO:0007669"/>
    <property type="project" value="InterPro"/>
</dbReference>